<reference evidence="5 6" key="1">
    <citation type="journal article" date="2024" name="IMA Fungus">
        <title>Apiospora arundinis, a panoply of carbohydrate-active enzymes and secondary metabolites.</title>
        <authorList>
            <person name="Sorensen T."/>
            <person name="Petersen C."/>
            <person name="Muurmann A.T."/>
            <person name="Christiansen J.V."/>
            <person name="Brundto M.L."/>
            <person name="Overgaard C.K."/>
            <person name="Boysen A.T."/>
            <person name="Wollenberg R.D."/>
            <person name="Larsen T.O."/>
            <person name="Sorensen J.L."/>
            <person name="Nielsen K.L."/>
            <person name="Sondergaard T.E."/>
        </authorList>
    </citation>
    <scope>NUCLEOTIDE SEQUENCE [LARGE SCALE GENOMIC DNA]</scope>
    <source>
        <strain evidence="5 6">AAU 773</strain>
    </source>
</reference>
<evidence type="ECO:0000313" key="5">
    <source>
        <dbReference type="EMBL" id="KAK8875230.1"/>
    </source>
</evidence>
<dbReference type="EMBL" id="JAPCWZ010000003">
    <property type="protein sequence ID" value="KAK8875230.1"/>
    <property type="molecule type" value="Genomic_DNA"/>
</dbReference>
<evidence type="ECO:0000256" key="2">
    <source>
        <dbReference type="ARBA" id="ARBA00023043"/>
    </source>
</evidence>
<dbReference type="InterPro" id="IPR036770">
    <property type="entry name" value="Ankyrin_rpt-contain_sf"/>
</dbReference>
<proteinExistence type="predicted"/>
<evidence type="ECO:0000256" key="1">
    <source>
        <dbReference type="ARBA" id="ARBA00022737"/>
    </source>
</evidence>
<name>A0ABR2JDY3_9PEZI</name>
<feature type="compositionally biased region" description="Acidic residues" evidence="4">
    <location>
        <begin position="215"/>
        <end position="225"/>
    </location>
</feature>
<dbReference type="Gene3D" id="1.25.40.20">
    <property type="entry name" value="Ankyrin repeat-containing domain"/>
    <property type="match status" value="2"/>
</dbReference>
<dbReference type="InterPro" id="IPR050745">
    <property type="entry name" value="Multifunctional_regulatory"/>
</dbReference>
<feature type="compositionally biased region" description="Basic and acidic residues" evidence="4">
    <location>
        <begin position="202"/>
        <end position="211"/>
    </location>
</feature>
<dbReference type="PANTHER" id="PTHR24189:SF50">
    <property type="entry name" value="ANKYRIN REPEAT AND SOCS BOX PROTEIN 2"/>
    <property type="match status" value="1"/>
</dbReference>
<protein>
    <submittedName>
        <fullName evidence="5">Ankyrin protein</fullName>
    </submittedName>
</protein>
<evidence type="ECO:0000256" key="3">
    <source>
        <dbReference type="PROSITE-ProRule" id="PRU00023"/>
    </source>
</evidence>
<keyword evidence="6" id="KW-1185">Reference proteome</keyword>
<evidence type="ECO:0000256" key="4">
    <source>
        <dbReference type="SAM" id="MobiDB-lite"/>
    </source>
</evidence>
<organism evidence="5 6">
    <name type="scientific">Apiospora arundinis</name>
    <dbReference type="NCBI Taxonomy" id="335852"/>
    <lineage>
        <taxon>Eukaryota</taxon>
        <taxon>Fungi</taxon>
        <taxon>Dikarya</taxon>
        <taxon>Ascomycota</taxon>
        <taxon>Pezizomycotina</taxon>
        <taxon>Sordariomycetes</taxon>
        <taxon>Xylariomycetidae</taxon>
        <taxon>Amphisphaeriales</taxon>
        <taxon>Apiosporaceae</taxon>
        <taxon>Apiospora</taxon>
    </lineage>
</organism>
<feature type="repeat" description="ANK" evidence="3">
    <location>
        <begin position="410"/>
        <end position="448"/>
    </location>
</feature>
<keyword evidence="1" id="KW-0677">Repeat</keyword>
<accession>A0ABR2JDY3</accession>
<evidence type="ECO:0000313" key="6">
    <source>
        <dbReference type="Proteomes" id="UP001390339"/>
    </source>
</evidence>
<dbReference type="PANTHER" id="PTHR24189">
    <property type="entry name" value="MYOTROPHIN"/>
    <property type="match status" value="1"/>
</dbReference>
<keyword evidence="2 3" id="KW-0040">ANK repeat</keyword>
<comment type="caution">
    <text evidence="5">The sequence shown here is derived from an EMBL/GenBank/DDBJ whole genome shotgun (WGS) entry which is preliminary data.</text>
</comment>
<feature type="region of interest" description="Disordered" evidence="4">
    <location>
        <begin position="202"/>
        <end position="226"/>
    </location>
</feature>
<dbReference type="Pfam" id="PF00023">
    <property type="entry name" value="Ank"/>
    <property type="match status" value="1"/>
</dbReference>
<dbReference type="Proteomes" id="UP001390339">
    <property type="component" value="Unassembled WGS sequence"/>
</dbReference>
<dbReference type="SMART" id="SM00248">
    <property type="entry name" value="ANK"/>
    <property type="match status" value="5"/>
</dbReference>
<dbReference type="PROSITE" id="PS50088">
    <property type="entry name" value="ANK_REPEAT"/>
    <property type="match status" value="1"/>
</dbReference>
<gene>
    <name evidence="5" type="ORF">PGQ11_005744</name>
</gene>
<dbReference type="Pfam" id="PF12796">
    <property type="entry name" value="Ank_2"/>
    <property type="match status" value="1"/>
</dbReference>
<dbReference type="InterPro" id="IPR002110">
    <property type="entry name" value="Ankyrin_rpt"/>
</dbReference>
<sequence length="477" mass="53213">MSSLAYGSAEEEERYKQLNDRREDLCEIIERDDAAAFSEFIHAWPDFINHRSTPFSTMNWDGRVWGTTWEVAMQCGSTGVLGVLLDRYDDIEDDAVSCSVLSACTPCKGWDGQWYPLPRYRYLLHRAIEERQIGVLRFLLARPQTDIHQRDIAGWTPLLWACHQLCYNGPGGDDETPLDVLIDQHEEMIDMLLAAGANPHDELRHNPKRNFDTYGDTEENDEDADAVSQDDYVLDDTTLSLIVPRARAPLLRRLIEEEGVDVQAPVLAYWKLRRGVVTPLHKASRHHNVEAVRYLLSRPEGPAMARVPDSAEGGLPLHWAAQGLGERHRYQTRRLDAAELTYRAIETTRALLPHTADLIDARGPGGKTALALAAGFRENLFAGFDATCYDPVVRFLLEKGADARDVVDDEGNTPLHAALDATLGARGNKVSTVSLLLSYGARADAVNHKGDTPVHIAAGMHAYLGDCENLQRTVDQN</sequence>
<dbReference type="SUPFAM" id="SSF48403">
    <property type="entry name" value="Ankyrin repeat"/>
    <property type="match status" value="1"/>
</dbReference>